<feature type="DNA-binding region" description="H-T-H motif" evidence="4">
    <location>
        <begin position="27"/>
        <end position="46"/>
    </location>
</feature>
<name>A0ABV5MS85_9ACTN</name>
<evidence type="ECO:0000256" key="1">
    <source>
        <dbReference type="ARBA" id="ARBA00023015"/>
    </source>
</evidence>
<dbReference type="PANTHER" id="PTHR30055">
    <property type="entry name" value="HTH-TYPE TRANSCRIPTIONAL REGULATOR RUTR"/>
    <property type="match status" value="1"/>
</dbReference>
<dbReference type="Pfam" id="PF00440">
    <property type="entry name" value="TetR_N"/>
    <property type="match status" value="1"/>
</dbReference>
<dbReference type="InterPro" id="IPR009057">
    <property type="entry name" value="Homeodomain-like_sf"/>
</dbReference>
<dbReference type="Pfam" id="PF02909">
    <property type="entry name" value="TetR_C_1"/>
    <property type="match status" value="1"/>
</dbReference>
<evidence type="ECO:0000256" key="3">
    <source>
        <dbReference type="ARBA" id="ARBA00023163"/>
    </source>
</evidence>
<keyword evidence="1" id="KW-0805">Transcription regulation</keyword>
<dbReference type="InterPro" id="IPR001647">
    <property type="entry name" value="HTH_TetR"/>
</dbReference>
<dbReference type="InterPro" id="IPR036271">
    <property type="entry name" value="Tet_transcr_reg_TetR-rel_C_sf"/>
</dbReference>
<proteinExistence type="predicted"/>
<reference evidence="6 7" key="1">
    <citation type="submission" date="2024-09" db="EMBL/GenBank/DDBJ databases">
        <authorList>
            <person name="Sun Q."/>
            <person name="Mori K."/>
        </authorList>
    </citation>
    <scope>NUCLEOTIDE SEQUENCE [LARGE SCALE GENOMIC DNA]</scope>
    <source>
        <strain evidence="6 7">JCM 3307</strain>
    </source>
</reference>
<evidence type="ECO:0000259" key="5">
    <source>
        <dbReference type="PROSITE" id="PS50977"/>
    </source>
</evidence>
<dbReference type="Gene3D" id="1.10.357.10">
    <property type="entry name" value="Tetracycline Repressor, domain 2"/>
    <property type="match status" value="1"/>
</dbReference>
<dbReference type="InterPro" id="IPR050109">
    <property type="entry name" value="HTH-type_TetR-like_transc_reg"/>
</dbReference>
<dbReference type="EMBL" id="JBHMCA010000090">
    <property type="protein sequence ID" value="MFB9451691.1"/>
    <property type="molecule type" value="Genomic_DNA"/>
</dbReference>
<evidence type="ECO:0000256" key="2">
    <source>
        <dbReference type="ARBA" id="ARBA00023125"/>
    </source>
</evidence>
<dbReference type="PRINTS" id="PR00455">
    <property type="entry name" value="HTHTETR"/>
</dbReference>
<keyword evidence="3" id="KW-0804">Transcription</keyword>
<accession>A0ABV5MS85</accession>
<dbReference type="SUPFAM" id="SSF48498">
    <property type="entry name" value="Tetracyclin repressor-like, C-terminal domain"/>
    <property type="match status" value="1"/>
</dbReference>
<organism evidence="6 7">
    <name type="scientific">Dactylosporangium vinaceum</name>
    <dbReference type="NCBI Taxonomy" id="53362"/>
    <lineage>
        <taxon>Bacteria</taxon>
        <taxon>Bacillati</taxon>
        <taxon>Actinomycetota</taxon>
        <taxon>Actinomycetes</taxon>
        <taxon>Micromonosporales</taxon>
        <taxon>Micromonosporaceae</taxon>
        <taxon>Dactylosporangium</taxon>
    </lineage>
</organism>
<gene>
    <name evidence="6" type="ORF">ACFFTR_52260</name>
</gene>
<evidence type="ECO:0000256" key="4">
    <source>
        <dbReference type="PROSITE-ProRule" id="PRU00335"/>
    </source>
</evidence>
<comment type="caution">
    <text evidence="6">The sequence shown here is derived from an EMBL/GenBank/DDBJ whole genome shotgun (WGS) entry which is preliminary data.</text>
</comment>
<sequence>MRGDLSRAAIVAAALALVDEAGLDALSMRRLGRALGVEAMALYHHFPNKVALLDAVVAAITPEPPEPTGDWRQDLTTLSHRYRETVNAHPRLLPVMLSRPTRGARAAATLEAQYAALRRAGLDGSALLDAHRTWGSYVLGYLVVEQQGRTGPHTDAEWRPVVSADTPVTAGLDRYQGARDWDEQFDIGLAMQLDAIAALAASTPA</sequence>
<evidence type="ECO:0000313" key="7">
    <source>
        <dbReference type="Proteomes" id="UP001589608"/>
    </source>
</evidence>
<dbReference type="RefSeq" id="WP_223104090.1">
    <property type="nucleotide sequence ID" value="NZ_CP061913.1"/>
</dbReference>
<dbReference type="InterPro" id="IPR004111">
    <property type="entry name" value="Repressor_TetR_C"/>
</dbReference>
<feature type="domain" description="HTH tetR-type" evidence="5">
    <location>
        <begin position="4"/>
        <end position="64"/>
    </location>
</feature>
<keyword evidence="2 4" id="KW-0238">DNA-binding</keyword>
<protein>
    <submittedName>
        <fullName evidence="6">TetR/AcrR family transcriptional regulator</fullName>
    </submittedName>
</protein>
<dbReference type="Proteomes" id="UP001589608">
    <property type="component" value="Unassembled WGS sequence"/>
</dbReference>
<keyword evidence="7" id="KW-1185">Reference proteome</keyword>
<dbReference type="PROSITE" id="PS50977">
    <property type="entry name" value="HTH_TETR_2"/>
    <property type="match status" value="1"/>
</dbReference>
<evidence type="ECO:0000313" key="6">
    <source>
        <dbReference type="EMBL" id="MFB9451691.1"/>
    </source>
</evidence>
<dbReference type="Gene3D" id="1.10.10.60">
    <property type="entry name" value="Homeodomain-like"/>
    <property type="match status" value="1"/>
</dbReference>
<dbReference type="PANTHER" id="PTHR30055:SF151">
    <property type="entry name" value="TRANSCRIPTIONAL REGULATORY PROTEIN"/>
    <property type="match status" value="1"/>
</dbReference>
<dbReference type="SUPFAM" id="SSF46689">
    <property type="entry name" value="Homeodomain-like"/>
    <property type="match status" value="1"/>
</dbReference>